<organism evidence="1 2">
    <name type="scientific">Algoriphagus kandeliae</name>
    <dbReference type="NCBI Taxonomy" id="2562278"/>
    <lineage>
        <taxon>Bacteria</taxon>
        <taxon>Pseudomonadati</taxon>
        <taxon>Bacteroidota</taxon>
        <taxon>Cytophagia</taxon>
        <taxon>Cytophagales</taxon>
        <taxon>Cyclobacteriaceae</taxon>
        <taxon>Algoriphagus</taxon>
    </lineage>
</organism>
<accession>A0A4Y9QIJ8</accession>
<dbReference type="InterPro" id="IPR026444">
    <property type="entry name" value="Secre_tail"/>
</dbReference>
<protein>
    <submittedName>
        <fullName evidence="1">T9SS type A sorting domain-containing protein</fullName>
    </submittedName>
</protein>
<dbReference type="AlphaFoldDB" id="A0A4Y9QIJ8"/>
<dbReference type="NCBIfam" id="TIGR04183">
    <property type="entry name" value="Por_Secre_tail"/>
    <property type="match status" value="1"/>
</dbReference>
<dbReference type="Proteomes" id="UP000297647">
    <property type="component" value="Unassembled WGS sequence"/>
</dbReference>
<gene>
    <name evidence="1" type="ORF">E4S40_16920</name>
</gene>
<name>A0A4Y9QIJ8_9BACT</name>
<comment type="caution">
    <text evidence="1">The sequence shown here is derived from an EMBL/GenBank/DDBJ whole genome shotgun (WGS) entry which is preliminary data.</text>
</comment>
<dbReference type="EMBL" id="SPSB01000007">
    <property type="protein sequence ID" value="TFV92017.1"/>
    <property type="molecule type" value="Genomic_DNA"/>
</dbReference>
<keyword evidence="2" id="KW-1185">Reference proteome</keyword>
<sequence length="766" mass="84539">MLGRDKTMALWHLFKSRIYRILSAFAVASICFYSIAIAQEVGAYRTISSGDFQSIAIWEVFNGSNWVAASTVPDQNHDIYIDQTHLLTLSQNESVKSLFINAEAGAAQKLNLNGFNLDIYGTLQGFQGPAPGTPNRAWNSTNWIGDSPASTLTFRGNSRVIIPQNAWSAQSDRSRYSVIFDPGPGQTLIIEEAFKAISFTIRSGTVLQRLDTSVNPAKCSTFSFNTETTEYGAGPFGDFIIEGGAQLISECNEEILFRSGSISAQLFSILPGGELILEGETPQIEAANLQLNGKIIHRGGSGTKYFLSKSYPDAAVPNSIRDLEIQETEDLILPSELFILGNLTQSGNGEFIATASHLHFVGFGNQLLEGFPLEVENLTLNKPSGELITEEDISISNTFFIQNGSLNLNGNGLEVNSSGLGGISYTGGSWKNADFFRYLNTPTNLNATNGTFPFEDVKNGGLRLVQLLGNTDGGDLEIRFTEYEGAEYNSNFQDTDGTTILYRLFSYFQFSGLNPSPNALELRISADQLIVDDVDDLRIVGTGYAAPGNNLPGLDPTLLWARRLVPIDDLEGINFTVGSFRTLSILPIDFLAFNAQREKTQAVLKWKVTGEKEGTFMLFRSIFPTKDWELIGEVNSQEENKGDYEFVDDQAPLYHAIYYRIKYSEGPNSLNSWSSTIRIAPIGTVPEEGVIFPNPYSSGPINLEIPNDWQIQEVEIKITDKTGRVVWSGPHLKKNFQSIVEPLPAGYYVIQLLAPTGRLTFRWIKK</sequence>
<reference evidence="1 2" key="1">
    <citation type="submission" date="2019-03" db="EMBL/GenBank/DDBJ databases">
        <title>Algoriphagus sp. nov, a new strain isolated from root system soil of mangrove plant Kandelia.</title>
        <authorList>
            <person name="Yin Q."/>
            <person name="Wang K."/>
            <person name="Song Z."/>
        </authorList>
    </citation>
    <scope>NUCLEOTIDE SEQUENCE [LARGE SCALE GENOMIC DNA]</scope>
    <source>
        <strain evidence="1 2">XY-J91</strain>
    </source>
</reference>
<evidence type="ECO:0000313" key="2">
    <source>
        <dbReference type="Proteomes" id="UP000297647"/>
    </source>
</evidence>
<evidence type="ECO:0000313" key="1">
    <source>
        <dbReference type="EMBL" id="TFV92017.1"/>
    </source>
</evidence>
<proteinExistence type="predicted"/>